<dbReference type="InterPro" id="IPR036388">
    <property type="entry name" value="WH-like_DNA-bd_sf"/>
</dbReference>
<dbReference type="Gene3D" id="1.10.10.10">
    <property type="entry name" value="Winged helix-like DNA-binding domain superfamily/Winged helix DNA-binding domain"/>
    <property type="match status" value="1"/>
</dbReference>
<name>A0ABV6A6L4_9PSEU</name>
<evidence type="ECO:0000313" key="5">
    <source>
        <dbReference type="EMBL" id="MFB9907561.1"/>
    </source>
</evidence>
<keyword evidence="6" id="KW-1185">Reference proteome</keyword>
<evidence type="ECO:0000256" key="2">
    <source>
        <dbReference type="ARBA" id="ARBA00023125"/>
    </source>
</evidence>
<reference evidence="5 6" key="1">
    <citation type="submission" date="2024-09" db="EMBL/GenBank/DDBJ databases">
        <authorList>
            <person name="Sun Q."/>
            <person name="Mori K."/>
        </authorList>
    </citation>
    <scope>NUCLEOTIDE SEQUENCE [LARGE SCALE GENOMIC DNA]</scope>
    <source>
        <strain evidence="5 6">TBRC 7907</strain>
    </source>
</reference>
<dbReference type="CDD" id="cd00090">
    <property type="entry name" value="HTH_ARSR"/>
    <property type="match status" value="1"/>
</dbReference>
<evidence type="ECO:0000256" key="1">
    <source>
        <dbReference type="ARBA" id="ARBA00023015"/>
    </source>
</evidence>
<evidence type="ECO:0000313" key="6">
    <source>
        <dbReference type="Proteomes" id="UP001589693"/>
    </source>
</evidence>
<dbReference type="InterPro" id="IPR011991">
    <property type="entry name" value="ArsR-like_HTH"/>
</dbReference>
<dbReference type="SUPFAM" id="SSF46785">
    <property type="entry name" value="Winged helix' DNA-binding domain"/>
    <property type="match status" value="1"/>
</dbReference>
<proteinExistence type="predicted"/>
<keyword evidence="2" id="KW-0238">DNA-binding</keyword>
<dbReference type="PANTHER" id="PTHR33204">
    <property type="entry name" value="TRANSCRIPTIONAL REGULATOR, MARR FAMILY"/>
    <property type="match status" value="1"/>
</dbReference>
<dbReference type="Proteomes" id="UP001589693">
    <property type="component" value="Unassembled WGS sequence"/>
</dbReference>
<protein>
    <submittedName>
        <fullName evidence="5">Winged helix-turn-helix transcriptional regulator</fullName>
    </submittedName>
</protein>
<feature type="domain" description="HTH hxlR-type" evidence="4">
    <location>
        <begin position="11"/>
        <end position="109"/>
    </location>
</feature>
<dbReference type="Pfam" id="PF01638">
    <property type="entry name" value="HxlR"/>
    <property type="match status" value="1"/>
</dbReference>
<gene>
    <name evidence="5" type="ORF">ACFFQA_26815</name>
</gene>
<dbReference type="PANTHER" id="PTHR33204:SF37">
    <property type="entry name" value="HTH-TYPE TRANSCRIPTIONAL REGULATOR YODB"/>
    <property type="match status" value="1"/>
</dbReference>
<organism evidence="5 6">
    <name type="scientific">Allokutzneria oryzae</name>
    <dbReference type="NCBI Taxonomy" id="1378989"/>
    <lineage>
        <taxon>Bacteria</taxon>
        <taxon>Bacillati</taxon>
        <taxon>Actinomycetota</taxon>
        <taxon>Actinomycetes</taxon>
        <taxon>Pseudonocardiales</taxon>
        <taxon>Pseudonocardiaceae</taxon>
        <taxon>Allokutzneria</taxon>
    </lineage>
</organism>
<dbReference type="InterPro" id="IPR002577">
    <property type="entry name" value="HTH_HxlR"/>
</dbReference>
<dbReference type="InterPro" id="IPR036390">
    <property type="entry name" value="WH_DNA-bd_sf"/>
</dbReference>
<keyword evidence="1" id="KW-0805">Transcription regulation</keyword>
<dbReference type="EMBL" id="JBHLZU010000021">
    <property type="protein sequence ID" value="MFB9907561.1"/>
    <property type="molecule type" value="Genomic_DNA"/>
</dbReference>
<dbReference type="RefSeq" id="WP_377857951.1">
    <property type="nucleotide sequence ID" value="NZ_JBHLZU010000021.1"/>
</dbReference>
<comment type="caution">
    <text evidence="5">The sequence shown here is derived from an EMBL/GenBank/DDBJ whole genome shotgun (WGS) entry which is preliminary data.</text>
</comment>
<sequence length="114" mass="12841">MSEPGHDLPECPIARFLVVLEGPWATLIVRDLLPGPKRFTELRAGLPGISPKTLSARLRRLEETGLVTRTAYPEVPPRVEYELTEAGARLKKVLDTMAEWAERDLPRELGTVRR</sequence>
<evidence type="ECO:0000256" key="3">
    <source>
        <dbReference type="ARBA" id="ARBA00023163"/>
    </source>
</evidence>
<keyword evidence="3" id="KW-0804">Transcription</keyword>
<accession>A0ABV6A6L4</accession>
<dbReference type="PROSITE" id="PS51118">
    <property type="entry name" value="HTH_HXLR"/>
    <property type="match status" value="1"/>
</dbReference>
<evidence type="ECO:0000259" key="4">
    <source>
        <dbReference type="PROSITE" id="PS51118"/>
    </source>
</evidence>